<dbReference type="GO" id="GO:0005739">
    <property type="term" value="C:mitochondrion"/>
    <property type="evidence" value="ECO:0007669"/>
    <property type="project" value="TreeGrafter"/>
</dbReference>
<feature type="domain" description="Aminoacyl-transfer RNA synthetases class-II family profile" evidence="8">
    <location>
        <begin position="235"/>
        <end position="673"/>
    </location>
</feature>
<evidence type="ECO:0000259" key="8">
    <source>
        <dbReference type="PROSITE" id="PS50862"/>
    </source>
</evidence>
<dbReference type="InterPro" id="IPR006195">
    <property type="entry name" value="aa-tRNA-synth_II"/>
</dbReference>
<evidence type="ECO:0000256" key="7">
    <source>
        <dbReference type="SAM" id="MobiDB-lite"/>
    </source>
</evidence>
<dbReference type="Gene3D" id="2.40.50.140">
    <property type="entry name" value="Nucleic acid-binding proteins"/>
    <property type="match status" value="1"/>
</dbReference>
<dbReference type="PANTHER" id="PTHR22594">
    <property type="entry name" value="ASPARTYL/LYSYL-TRNA SYNTHETASE"/>
    <property type="match status" value="1"/>
</dbReference>
<keyword evidence="3" id="KW-0547">Nucleotide-binding</keyword>
<keyword evidence="4" id="KW-0067">ATP-binding</keyword>
<dbReference type="OrthoDB" id="439710at2759"/>
<dbReference type="AlphaFoldDB" id="A0A9P4UN28"/>
<evidence type="ECO:0000256" key="6">
    <source>
        <dbReference type="ARBA" id="ARBA00023146"/>
    </source>
</evidence>
<dbReference type="GO" id="GO:0006422">
    <property type="term" value="P:aspartyl-tRNA aminoacylation"/>
    <property type="evidence" value="ECO:0007669"/>
    <property type="project" value="TreeGrafter"/>
</dbReference>
<dbReference type="HAMAP" id="MF_00044">
    <property type="entry name" value="Asp_tRNA_synth_type1"/>
    <property type="match status" value="1"/>
</dbReference>
<keyword evidence="10" id="KW-1185">Reference proteome</keyword>
<keyword evidence="5" id="KW-0648">Protein biosynthesis</keyword>
<dbReference type="SUPFAM" id="SSF50249">
    <property type="entry name" value="Nucleic acid-binding proteins"/>
    <property type="match status" value="1"/>
</dbReference>
<evidence type="ECO:0000256" key="5">
    <source>
        <dbReference type="ARBA" id="ARBA00022917"/>
    </source>
</evidence>
<dbReference type="Proteomes" id="UP000799441">
    <property type="component" value="Unassembled WGS sequence"/>
</dbReference>
<keyword evidence="6" id="KW-0030">Aminoacyl-tRNA synthetase</keyword>
<comment type="caution">
    <text evidence="9">The sequence shown here is derived from an EMBL/GenBank/DDBJ whole genome shotgun (WGS) entry which is preliminary data.</text>
</comment>
<gene>
    <name evidence="9" type="ORF">K431DRAFT_348014</name>
</gene>
<dbReference type="PANTHER" id="PTHR22594:SF5">
    <property type="entry name" value="ASPARTATE--TRNA LIGASE, MITOCHONDRIAL"/>
    <property type="match status" value="1"/>
</dbReference>
<reference evidence="9" key="1">
    <citation type="journal article" date="2020" name="Stud. Mycol.">
        <title>101 Dothideomycetes genomes: a test case for predicting lifestyles and emergence of pathogens.</title>
        <authorList>
            <person name="Haridas S."/>
            <person name="Albert R."/>
            <person name="Binder M."/>
            <person name="Bloem J."/>
            <person name="Labutti K."/>
            <person name="Salamov A."/>
            <person name="Andreopoulos B."/>
            <person name="Baker S."/>
            <person name="Barry K."/>
            <person name="Bills G."/>
            <person name="Bluhm B."/>
            <person name="Cannon C."/>
            <person name="Castanera R."/>
            <person name="Culley D."/>
            <person name="Daum C."/>
            <person name="Ezra D."/>
            <person name="Gonzalez J."/>
            <person name="Henrissat B."/>
            <person name="Kuo A."/>
            <person name="Liang C."/>
            <person name="Lipzen A."/>
            <person name="Lutzoni F."/>
            <person name="Magnuson J."/>
            <person name="Mondo S."/>
            <person name="Nolan M."/>
            <person name="Ohm R."/>
            <person name="Pangilinan J."/>
            <person name="Park H.-J."/>
            <person name="Ramirez L."/>
            <person name="Alfaro M."/>
            <person name="Sun H."/>
            <person name="Tritt A."/>
            <person name="Yoshinaga Y."/>
            <person name="Zwiers L.-H."/>
            <person name="Turgeon B."/>
            <person name="Goodwin S."/>
            <person name="Spatafora J."/>
            <person name="Crous P."/>
            <person name="Grigoriev I."/>
        </authorList>
    </citation>
    <scope>NUCLEOTIDE SEQUENCE</scope>
    <source>
        <strain evidence="9">CBS 116435</strain>
    </source>
</reference>
<proteinExistence type="inferred from homology"/>
<accession>A0A9P4UN28</accession>
<dbReference type="InterPro" id="IPR004115">
    <property type="entry name" value="GAD-like_sf"/>
</dbReference>
<evidence type="ECO:0000313" key="9">
    <source>
        <dbReference type="EMBL" id="KAF2719368.1"/>
    </source>
</evidence>
<dbReference type="InterPro" id="IPR004524">
    <property type="entry name" value="Asp-tRNA-ligase_1"/>
</dbReference>
<name>A0A9P4UN28_9PEZI</name>
<dbReference type="InterPro" id="IPR002312">
    <property type="entry name" value="Asp/Asn-tRNA-synth_IIb"/>
</dbReference>
<evidence type="ECO:0000256" key="3">
    <source>
        <dbReference type="ARBA" id="ARBA00022741"/>
    </source>
</evidence>
<evidence type="ECO:0000313" key="10">
    <source>
        <dbReference type="Proteomes" id="UP000799441"/>
    </source>
</evidence>
<dbReference type="GO" id="GO:0004815">
    <property type="term" value="F:aspartate-tRNA ligase activity"/>
    <property type="evidence" value="ECO:0007669"/>
    <property type="project" value="TreeGrafter"/>
</dbReference>
<organism evidence="9 10">
    <name type="scientific">Polychaeton citri CBS 116435</name>
    <dbReference type="NCBI Taxonomy" id="1314669"/>
    <lineage>
        <taxon>Eukaryota</taxon>
        <taxon>Fungi</taxon>
        <taxon>Dikarya</taxon>
        <taxon>Ascomycota</taxon>
        <taxon>Pezizomycotina</taxon>
        <taxon>Dothideomycetes</taxon>
        <taxon>Dothideomycetidae</taxon>
        <taxon>Capnodiales</taxon>
        <taxon>Capnodiaceae</taxon>
        <taxon>Polychaeton</taxon>
    </lineage>
</organism>
<dbReference type="Gene3D" id="3.30.1360.30">
    <property type="entry name" value="GAD-like domain"/>
    <property type="match status" value="1"/>
</dbReference>
<dbReference type="NCBIfam" id="NF001750">
    <property type="entry name" value="PRK00476.1"/>
    <property type="match status" value="1"/>
</dbReference>
<sequence length="690" mass="76159">MLLGNRRAIAAASRASRWLGFAGRQPVSTAELPLEVVKYNSWRISSQQSYSSIRSNTYDQVLATSALQSFKQTLNSPPATCTLDEIARDVSTWTNREITVHGYIGSRRDASKKLTFAELHNTSLSTLIQLVSTPTEGADGSTSPHQILRSIEEHTPVAVSGTVKSRKVASSRQGTGQEIIAAVELKVENVVPLNKFPQDIIMTKETQFPPEQRHLQLRNSPEIRHALTFRSKAARLVRSELCDGHGFVEIETPLLFKSTPEGAREFLVPTRTPGQAYALPQSPQQYKQILMASGVPRYMQIAKCFRDEDLRADRQPEFTQVDLEMGFATGEDVRQTVEALLRRLWGTLLGVTDLPTPFPRMTYEQAMSTYGSDKPDLRLGSKIQRVDYMLPVDLVQKISDLTLPAVDVMKISFNGDPNETRKFVSSFMDSPESQPFMQNPDGQPGIFIFDSRKPLQGLMPFGFEAAEQLEDSLELQDGDLVVLQAREAVPFSGGSTTLGNLRLSLHKAAVAAKLLPPPTGFEFTWITDFPLFSPSSDSEPGQGGSAGISATHHPFTSPKTAEDVDLLLTDPLEVKADHYDIVVNGVELGGGSRRIHDSAVQELIMREVLKMSDARMQDFAHLLEVLRSGCPPHAGIALGFDRLIAVMLGKESVRDVIAFPKSGGGEDKLVESPSQMTESQLETYHLRLRS</sequence>
<evidence type="ECO:0000256" key="4">
    <source>
        <dbReference type="ARBA" id="ARBA00022840"/>
    </source>
</evidence>
<dbReference type="InterPro" id="IPR012340">
    <property type="entry name" value="NA-bd_OB-fold"/>
</dbReference>
<dbReference type="InterPro" id="IPR045864">
    <property type="entry name" value="aa-tRNA-synth_II/BPL/LPL"/>
</dbReference>
<dbReference type="Pfam" id="PF00152">
    <property type="entry name" value="tRNA-synt_2"/>
    <property type="match status" value="1"/>
</dbReference>
<dbReference type="InterPro" id="IPR004364">
    <property type="entry name" value="Aa-tRNA-synt_II"/>
</dbReference>
<evidence type="ECO:0000256" key="1">
    <source>
        <dbReference type="ARBA" id="ARBA00006303"/>
    </source>
</evidence>
<dbReference type="GO" id="GO:0005524">
    <property type="term" value="F:ATP binding"/>
    <property type="evidence" value="ECO:0007669"/>
    <property type="project" value="UniProtKB-KW"/>
</dbReference>
<keyword evidence="2" id="KW-0436">Ligase</keyword>
<dbReference type="SUPFAM" id="SSF55681">
    <property type="entry name" value="Class II aaRS and biotin synthetases"/>
    <property type="match status" value="1"/>
</dbReference>
<dbReference type="PRINTS" id="PR01042">
    <property type="entry name" value="TRNASYNTHASP"/>
</dbReference>
<dbReference type="PROSITE" id="PS50862">
    <property type="entry name" value="AA_TRNA_LIGASE_II"/>
    <property type="match status" value="1"/>
</dbReference>
<feature type="region of interest" description="Disordered" evidence="7">
    <location>
        <begin position="534"/>
        <end position="555"/>
    </location>
</feature>
<comment type="similarity">
    <text evidence="1">Belongs to the class-II aminoacyl-tRNA synthetase family. Type 1 subfamily.</text>
</comment>
<dbReference type="EMBL" id="MU003812">
    <property type="protein sequence ID" value="KAF2719368.1"/>
    <property type="molecule type" value="Genomic_DNA"/>
</dbReference>
<dbReference type="Gene3D" id="3.30.930.10">
    <property type="entry name" value="Bira Bifunctional Protein, Domain 2"/>
    <property type="match status" value="1"/>
</dbReference>
<protein>
    <recommendedName>
        <fullName evidence="8">Aminoacyl-transfer RNA synthetases class-II family profile domain-containing protein</fullName>
    </recommendedName>
</protein>
<dbReference type="NCBIfam" id="TIGR00459">
    <property type="entry name" value="aspS_bact"/>
    <property type="match status" value="1"/>
</dbReference>
<evidence type="ECO:0000256" key="2">
    <source>
        <dbReference type="ARBA" id="ARBA00022598"/>
    </source>
</evidence>